<dbReference type="eggNOG" id="ENOG5030KU6">
    <property type="taxonomic scope" value="Bacteria"/>
</dbReference>
<organism evidence="2 3">
    <name type="scientific">Nitratireductor pacificus pht-3B</name>
    <dbReference type="NCBI Taxonomy" id="391937"/>
    <lineage>
        <taxon>Bacteria</taxon>
        <taxon>Pseudomonadati</taxon>
        <taxon>Pseudomonadota</taxon>
        <taxon>Alphaproteobacteria</taxon>
        <taxon>Hyphomicrobiales</taxon>
        <taxon>Phyllobacteriaceae</taxon>
        <taxon>Nitratireductor</taxon>
    </lineage>
</organism>
<dbReference type="PATRIC" id="fig|391937.3.peg.593"/>
<feature type="region of interest" description="Disordered" evidence="1">
    <location>
        <begin position="112"/>
        <end position="134"/>
    </location>
</feature>
<evidence type="ECO:0000313" key="2">
    <source>
        <dbReference type="EMBL" id="EKF20689.1"/>
    </source>
</evidence>
<dbReference type="STRING" id="391937.NA2_02854"/>
<accession>K2LSI7</accession>
<comment type="caution">
    <text evidence="2">The sequence shown here is derived from an EMBL/GenBank/DDBJ whole genome shotgun (WGS) entry which is preliminary data.</text>
</comment>
<dbReference type="RefSeq" id="WP_008593970.1">
    <property type="nucleotide sequence ID" value="NZ_AMRM01000002.1"/>
</dbReference>
<evidence type="ECO:0000313" key="3">
    <source>
        <dbReference type="Proteomes" id="UP000006786"/>
    </source>
</evidence>
<name>K2LSI7_9HYPH</name>
<dbReference type="EMBL" id="AMRM01000002">
    <property type="protein sequence ID" value="EKF20689.1"/>
    <property type="molecule type" value="Genomic_DNA"/>
</dbReference>
<proteinExistence type="predicted"/>
<reference evidence="2 3" key="1">
    <citation type="journal article" date="2012" name="J. Bacteriol.">
        <title>Genome Sequence of Nitratireductor pacificus Type Strain pht-3B.</title>
        <authorList>
            <person name="Lai Q."/>
            <person name="Li G."/>
            <person name="Shao Z."/>
        </authorList>
    </citation>
    <scope>NUCLEOTIDE SEQUENCE [LARGE SCALE GENOMIC DNA]</scope>
    <source>
        <strain evidence="3">pht-3B</strain>
    </source>
</reference>
<feature type="compositionally biased region" description="Pro residues" evidence="1">
    <location>
        <begin position="122"/>
        <end position="134"/>
    </location>
</feature>
<dbReference type="OrthoDB" id="8030585at2"/>
<protein>
    <recommendedName>
        <fullName evidence="4">DUF2946 domain-containing protein</fullName>
    </recommendedName>
</protein>
<sequence>MHEGPPQISWFESLRRDAKLFAAVGFLALFLSAFQPLVVAAAASPAGQFVICTIYGVGEASDNSSGHASDVECPLCITGHSCAFQLAASTPAASPRIALPGAVETGGHCSWTVPDPGARAGDPPPSIRAPPLSV</sequence>
<evidence type="ECO:0008006" key="4">
    <source>
        <dbReference type="Google" id="ProtNLM"/>
    </source>
</evidence>
<keyword evidence="3" id="KW-1185">Reference proteome</keyword>
<dbReference type="Proteomes" id="UP000006786">
    <property type="component" value="Unassembled WGS sequence"/>
</dbReference>
<evidence type="ECO:0000256" key="1">
    <source>
        <dbReference type="SAM" id="MobiDB-lite"/>
    </source>
</evidence>
<dbReference type="AlphaFoldDB" id="K2LSI7"/>
<gene>
    <name evidence="2" type="ORF">NA2_02854</name>
</gene>